<sequence>MELYIPSSFKKYVFHICTYASFYIKKKSKLPNPEGIDRVICVELLDNELEPKLYRTVCDNMIHGPCGTEFPFMPCMKKGKCSKGFPKDYTYHPYIDDNGYPIYKRRNNENNVVKNGVSLFKFYSYVYLILYM</sequence>
<reference evidence="1 2" key="1">
    <citation type="journal article" date="2017" name="Nat. Commun.">
        <title>Genome assembly with in vitro proximity ligation data and whole-genome triplication in lettuce.</title>
        <authorList>
            <person name="Reyes-Chin-Wo S."/>
            <person name="Wang Z."/>
            <person name="Yang X."/>
            <person name="Kozik A."/>
            <person name="Arikit S."/>
            <person name="Song C."/>
            <person name="Xia L."/>
            <person name="Froenicke L."/>
            <person name="Lavelle D.O."/>
            <person name="Truco M.J."/>
            <person name="Xia R."/>
            <person name="Zhu S."/>
            <person name="Xu C."/>
            <person name="Xu H."/>
            <person name="Xu X."/>
            <person name="Cox K."/>
            <person name="Korf I."/>
            <person name="Meyers B.C."/>
            <person name="Michelmore R.W."/>
        </authorList>
    </citation>
    <scope>NUCLEOTIDE SEQUENCE [LARGE SCALE GENOMIC DNA]</scope>
    <source>
        <strain evidence="2">cv. Salinas</strain>
        <tissue evidence="1">Seedlings</tissue>
    </source>
</reference>
<gene>
    <name evidence="1" type="ORF">LSAT_V11C800409470</name>
</gene>
<comment type="caution">
    <text evidence="1">The sequence shown here is derived from an EMBL/GenBank/DDBJ whole genome shotgun (WGS) entry which is preliminary data.</text>
</comment>
<keyword evidence="2" id="KW-1185">Reference proteome</keyword>
<name>A0A9R1UQT7_LACSA</name>
<evidence type="ECO:0000313" key="1">
    <source>
        <dbReference type="EMBL" id="KAJ0191773.1"/>
    </source>
</evidence>
<dbReference type="AlphaFoldDB" id="A0A9R1UQT7"/>
<accession>A0A9R1UQT7</accession>
<dbReference type="Proteomes" id="UP000235145">
    <property type="component" value="Unassembled WGS sequence"/>
</dbReference>
<proteinExistence type="predicted"/>
<organism evidence="1 2">
    <name type="scientific">Lactuca sativa</name>
    <name type="common">Garden lettuce</name>
    <dbReference type="NCBI Taxonomy" id="4236"/>
    <lineage>
        <taxon>Eukaryota</taxon>
        <taxon>Viridiplantae</taxon>
        <taxon>Streptophyta</taxon>
        <taxon>Embryophyta</taxon>
        <taxon>Tracheophyta</taxon>
        <taxon>Spermatophyta</taxon>
        <taxon>Magnoliopsida</taxon>
        <taxon>eudicotyledons</taxon>
        <taxon>Gunneridae</taxon>
        <taxon>Pentapetalae</taxon>
        <taxon>asterids</taxon>
        <taxon>campanulids</taxon>
        <taxon>Asterales</taxon>
        <taxon>Asteraceae</taxon>
        <taxon>Cichorioideae</taxon>
        <taxon>Cichorieae</taxon>
        <taxon>Lactucinae</taxon>
        <taxon>Lactuca</taxon>
    </lineage>
</organism>
<protein>
    <submittedName>
        <fullName evidence="1">Uncharacterized protein</fullName>
    </submittedName>
</protein>
<evidence type="ECO:0000313" key="2">
    <source>
        <dbReference type="Proteomes" id="UP000235145"/>
    </source>
</evidence>
<dbReference type="EMBL" id="NBSK02000008">
    <property type="protein sequence ID" value="KAJ0191773.1"/>
    <property type="molecule type" value="Genomic_DNA"/>
</dbReference>